<dbReference type="OrthoDB" id="5404564at2759"/>
<dbReference type="AlphaFoldDB" id="A0A9P9EP92"/>
<proteinExistence type="predicted"/>
<sequence length="646" mass="71701">MASPVSIGDAYLMARLAFKIGQAFTKGRKSAPAELGEVEKPALLVDPSRLPKNAPPHYKDNQVIILGMLGSCRDTLSHLQSIVEEYGIIGTASDPEQARLKRWSRRLKVNWKKIEWTTKGGDLAALKSDLTFQTNSLNLILGVVATTQTDRLRNDVDKVSVMLTEIHEWFVDNLKNTTASATPLTVSSPNETVKPPSDNLFFQLFAQSGQNSTFICPQASLGQKISGAYYSKSLESSQLFSCHCPDSSPNSVNHQSSVELYELSPLSFAVRIAGNKRSWLLYKIANRVTNQLITLVVKGVSPDAMHDFEELLVHGLSVMQTRQMLLQNTGTMLAYASELEASSPKANILDIISNAAMGHQSIITVKFISNNGYFLRESIKYIQMLHYKTINLERILGDAVLPRSAFEESKTADILIAYGEGKKTNNAADDIVRTVLGLRWNSEVKYQSEGETVSVKTVDCTSFNANDNPRNTISATVEFQLAYSDAASQFYTEMEAIRMDLFVIHLQHPRDEERTVLKLQAQSAHTERVHISDADITILQDTTTFRFRLVVQSRNRCSIISQELKEDIFDKATDRGNPDYKTLSYEVFMDESGKRRVQKCPNGFRHLILTNSKIDKVFALGLRAVAGSAPPRIAGGSDAMEGVLSG</sequence>
<protein>
    <submittedName>
        <fullName evidence="1">Uncharacterized protein</fullName>
    </submittedName>
</protein>
<reference evidence="1" key="1">
    <citation type="journal article" date="2021" name="Nat. Commun.">
        <title>Genetic determinants of endophytism in the Arabidopsis root mycobiome.</title>
        <authorList>
            <person name="Mesny F."/>
            <person name="Miyauchi S."/>
            <person name="Thiergart T."/>
            <person name="Pickel B."/>
            <person name="Atanasova L."/>
            <person name="Karlsson M."/>
            <person name="Huettel B."/>
            <person name="Barry K.W."/>
            <person name="Haridas S."/>
            <person name="Chen C."/>
            <person name="Bauer D."/>
            <person name="Andreopoulos W."/>
            <person name="Pangilinan J."/>
            <person name="LaButti K."/>
            <person name="Riley R."/>
            <person name="Lipzen A."/>
            <person name="Clum A."/>
            <person name="Drula E."/>
            <person name="Henrissat B."/>
            <person name="Kohler A."/>
            <person name="Grigoriev I.V."/>
            <person name="Martin F.M."/>
            <person name="Hacquard S."/>
        </authorList>
    </citation>
    <scope>NUCLEOTIDE SEQUENCE</scope>
    <source>
        <strain evidence="1">MPI-CAGE-AT-0021</strain>
    </source>
</reference>
<comment type="caution">
    <text evidence="1">The sequence shown here is derived from an EMBL/GenBank/DDBJ whole genome shotgun (WGS) entry which is preliminary data.</text>
</comment>
<evidence type="ECO:0000313" key="1">
    <source>
        <dbReference type="EMBL" id="KAH7141445.1"/>
    </source>
</evidence>
<organism evidence="1 2">
    <name type="scientific">Dactylonectria estremocensis</name>
    <dbReference type="NCBI Taxonomy" id="1079267"/>
    <lineage>
        <taxon>Eukaryota</taxon>
        <taxon>Fungi</taxon>
        <taxon>Dikarya</taxon>
        <taxon>Ascomycota</taxon>
        <taxon>Pezizomycotina</taxon>
        <taxon>Sordariomycetes</taxon>
        <taxon>Hypocreomycetidae</taxon>
        <taxon>Hypocreales</taxon>
        <taxon>Nectriaceae</taxon>
        <taxon>Dactylonectria</taxon>
    </lineage>
</organism>
<gene>
    <name evidence="1" type="ORF">B0J13DRAFT_676394</name>
</gene>
<name>A0A9P9EP92_9HYPO</name>
<accession>A0A9P9EP92</accession>
<dbReference type="EMBL" id="JAGMUU010000012">
    <property type="protein sequence ID" value="KAH7141445.1"/>
    <property type="molecule type" value="Genomic_DNA"/>
</dbReference>
<evidence type="ECO:0000313" key="2">
    <source>
        <dbReference type="Proteomes" id="UP000717696"/>
    </source>
</evidence>
<dbReference type="Proteomes" id="UP000717696">
    <property type="component" value="Unassembled WGS sequence"/>
</dbReference>
<keyword evidence="2" id="KW-1185">Reference proteome</keyword>